<dbReference type="EMBL" id="CANHGI010000001">
    <property type="protein sequence ID" value="CAI5439560.1"/>
    <property type="molecule type" value="Genomic_DNA"/>
</dbReference>
<protein>
    <submittedName>
        <fullName evidence="2">Uncharacterized protein</fullName>
    </submittedName>
</protein>
<evidence type="ECO:0000256" key="1">
    <source>
        <dbReference type="SAM" id="SignalP"/>
    </source>
</evidence>
<evidence type="ECO:0000313" key="2">
    <source>
        <dbReference type="EMBL" id="CAI5439560.1"/>
    </source>
</evidence>
<feature type="signal peptide" evidence="1">
    <location>
        <begin position="1"/>
        <end position="19"/>
    </location>
</feature>
<name>A0A9P1I4N5_9PELO</name>
<keyword evidence="1" id="KW-0732">Signal</keyword>
<dbReference type="Proteomes" id="UP001152747">
    <property type="component" value="Unassembled WGS sequence"/>
</dbReference>
<proteinExistence type="predicted"/>
<organism evidence="2 3">
    <name type="scientific">Caenorhabditis angaria</name>
    <dbReference type="NCBI Taxonomy" id="860376"/>
    <lineage>
        <taxon>Eukaryota</taxon>
        <taxon>Metazoa</taxon>
        <taxon>Ecdysozoa</taxon>
        <taxon>Nematoda</taxon>
        <taxon>Chromadorea</taxon>
        <taxon>Rhabditida</taxon>
        <taxon>Rhabditina</taxon>
        <taxon>Rhabditomorpha</taxon>
        <taxon>Rhabditoidea</taxon>
        <taxon>Rhabditidae</taxon>
        <taxon>Peloderinae</taxon>
        <taxon>Caenorhabditis</taxon>
    </lineage>
</organism>
<comment type="caution">
    <text evidence="2">The sequence shown here is derived from an EMBL/GenBank/DDBJ whole genome shotgun (WGS) entry which is preliminary data.</text>
</comment>
<sequence>MNLLIIFLSIISQFSIVSIELVKNQKYPVNLSLYCDIKKHWDIHLFFTNDRDHRQYRHESHYIADSNWFNKTYLLSVDEMLAETRKIDIAHNCNMEGFGPWRRGQRNLHDKQTRITNFGYLSTPGSTNFTYSKVGIEFNLTCYAKLDWYVEVYYSNSKDVSSIADEQIQVKNSSHFYFRRNFKKNPTHIGFIHNCSSNPKIPYRKVPKTEYTEKMNLTNKGLIMTTGFKIIPLNQVIFHLYCGLKTKWYADIEYWNEYNHIYLYKERVQAENSNGIDFVRNFYGKPAKIAFQHDCTSDPQDRRMIVHKTKFKPYFDLTENGSIDTIDYSYSSK</sequence>
<accession>A0A9P1I4N5</accession>
<evidence type="ECO:0000313" key="3">
    <source>
        <dbReference type="Proteomes" id="UP001152747"/>
    </source>
</evidence>
<reference evidence="2" key="1">
    <citation type="submission" date="2022-11" db="EMBL/GenBank/DDBJ databases">
        <authorList>
            <person name="Kikuchi T."/>
        </authorList>
    </citation>
    <scope>NUCLEOTIDE SEQUENCE</scope>
    <source>
        <strain evidence="2">PS1010</strain>
    </source>
</reference>
<gene>
    <name evidence="2" type="ORF">CAMP_LOCUS2197</name>
</gene>
<keyword evidence="3" id="KW-1185">Reference proteome</keyword>
<feature type="chain" id="PRO_5040323571" evidence="1">
    <location>
        <begin position="20"/>
        <end position="333"/>
    </location>
</feature>
<dbReference type="AlphaFoldDB" id="A0A9P1I4N5"/>